<evidence type="ECO:0000256" key="3">
    <source>
        <dbReference type="ARBA" id="ARBA00012098"/>
    </source>
</evidence>
<keyword evidence="5 6" id="KW-0413">Isomerase</keyword>
<proteinExistence type="inferred from homology"/>
<dbReference type="AlphaFoldDB" id="A0A5D0MXQ3"/>
<comment type="caution">
    <text evidence="6">The sequence shown here is derived from an EMBL/GenBank/DDBJ whole genome shotgun (WGS) entry which is preliminary data.</text>
</comment>
<name>A0A5D0MXQ3_FLESI</name>
<dbReference type="GO" id="GO:0019305">
    <property type="term" value="P:dTDP-rhamnose biosynthetic process"/>
    <property type="evidence" value="ECO:0007669"/>
    <property type="project" value="UniProtKB-UniRule"/>
</dbReference>
<dbReference type="EMBL" id="VSIV01000011">
    <property type="protein sequence ID" value="TYB36957.1"/>
    <property type="molecule type" value="Genomic_DNA"/>
</dbReference>
<feature type="non-terminal residue" evidence="6">
    <location>
        <position position="115"/>
    </location>
</feature>
<dbReference type="CDD" id="cd00438">
    <property type="entry name" value="cupin_RmlC"/>
    <property type="match status" value="1"/>
</dbReference>
<dbReference type="SUPFAM" id="SSF51182">
    <property type="entry name" value="RmlC-like cupins"/>
    <property type="match status" value="1"/>
</dbReference>
<dbReference type="EC" id="5.1.3.13" evidence="3 5"/>
<comment type="function">
    <text evidence="2 5">Catalyzes the epimerization of the C3' and C5'positions of dTDP-6-deoxy-D-xylo-4-hexulose, forming dTDP-6-deoxy-L-lyxo-4-hexulose.</text>
</comment>
<dbReference type="RefSeq" id="WP_303699942.1">
    <property type="nucleotide sequence ID" value="NZ_VSIV01000011.1"/>
</dbReference>
<dbReference type="PANTHER" id="PTHR21047">
    <property type="entry name" value="DTDP-6-DEOXY-D-GLUCOSE-3,5 EPIMERASE"/>
    <property type="match status" value="1"/>
</dbReference>
<dbReference type="PANTHER" id="PTHR21047:SF2">
    <property type="entry name" value="THYMIDINE DIPHOSPHO-4-KETO-RHAMNOSE 3,5-EPIMERASE"/>
    <property type="match status" value="1"/>
</dbReference>
<comment type="pathway">
    <text evidence="5">Carbohydrate biosynthesis; dTDP-L-rhamnose biosynthesis.</text>
</comment>
<accession>A0A5D0MXQ3</accession>
<dbReference type="InterPro" id="IPR011051">
    <property type="entry name" value="RmlC_Cupin_sf"/>
</dbReference>
<dbReference type="UniPathway" id="UPA00124"/>
<evidence type="ECO:0000313" key="6">
    <source>
        <dbReference type="EMBL" id="TYB36957.1"/>
    </source>
</evidence>
<dbReference type="Pfam" id="PF00908">
    <property type="entry name" value="dTDP_sugar_isom"/>
    <property type="match status" value="1"/>
</dbReference>
<evidence type="ECO:0000256" key="2">
    <source>
        <dbReference type="ARBA" id="ARBA00001997"/>
    </source>
</evidence>
<evidence type="ECO:0000313" key="7">
    <source>
        <dbReference type="Proteomes" id="UP000323337"/>
    </source>
</evidence>
<reference evidence="6 7" key="1">
    <citation type="submission" date="2019-08" db="EMBL/GenBank/DDBJ databases">
        <title>Genomic characterization of a novel candidate phylum (ARYD3) from a high temperature, high salinity tertiary oil reservoir in north central Oklahoma, USA.</title>
        <authorList>
            <person name="Youssef N.H."/>
            <person name="Yadav A."/>
            <person name="Elshahed M.S."/>
        </authorList>
    </citation>
    <scope>NUCLEOTIDE SEQUENCE [LARGE SCALE GENOMIC DNA]</scope>
    <source>
        <strain evidence="6">ARYD1</strain>
    </source>
</reference>
<dbReference type="Gene3D" id="2.60.120.10">
    <property type="entry name" value="Jelly Rolls"/>
    <property type="match status" value="1"/>
</dbReference>
<evidence type="ECO:0000256" key="4">
    <source>
        <dbReference type="ARBA" id="ARBA00019595"/>
    </source>
</evidence>
<protein>
    <recommendedName>
        <fullName evidence="4 5">dTDP-4-dehydrorhamnose 3,5-epimerase</fullName>
        <ecNumber evidence="3 5">5.1.3.13</ecNumber>
    </recommendedName>
    <alternativeName>
        <fullName evidence="5">Thymidine diphospho-4-keto-rhamnose 3,5-epimerase</fullName>
    </alternativeName>
</protein>
<dbReference type="GO" id="GO:0005829">
    <property type="term" value="C:cytosol"/>
    <property type="evidence" value="ECO:0007669"/>
    <property type="project" value="TreeGrafter"/>
</dbReference>
<evidence type="ECO:0000256" key="1">
    <source>
        <dbReference type="ARBA" id="ARBA00001298"/>
    </source>
</evidence>
<dbReference type="InterPro" id="IPR014710">
    <property type="entry name" value="RmlC-like_jellyroll"/>
</dbReference>
<gene>
    <name evidence="6" type="primary">rfbC</name>
    <name evidence="6" type="ORF">FXF49_00435</name>
</gene>
<dbReference type="GO" id="GO:0000271">
    <property type="term" value="P:polysaccharide biosynthetic process"/>
    <property type="evidence" value="ECO:0007669"/>
    <property type="project" value="TreeGrafter"/>
</dbReference>
<organism evidence="6 7">
    <name type="scientific">Flexistipes sinusarabici</name>
    <dbReference type="NCBI Taxonomy" id="2352"/>
    <lineage>
        <taxon>Bacteria</taxon>
        <taxon>Pseudomonadati</taxon>
        <taxon>Deferribacterota</taxon>
        <taxon>Deferribacteres</taxon>
        <taxon>Deferribacterales</taxon>
        <taxon>Flexistipitaceae</taxon>
        <taxon>Flexistipes</taxon>
    </lineage>
</organism>
<dbReference type="Proteomes" id="UP000323337">
    <property type="component" value="Unassembled WGS sequence"/>
</dbReference>
<sequence length="115" mass="13383">MPFNFEKTEINDVILVKPKVFGDDRGFFMETYKESDFENAGIKDKFVQDNYSKSVKGVLRGLHFQKPPMQQGKLVRCVMGKIFDVAVDIRKDSPTFGKWTAYELSEDNKHMLWIP</sequence>
<comment type="catalytic activity">
    <reaction evidence="1 5">
        <text>dTDP-4-dehydro-6-deoxy-alpha-D-glucose = dTDP-4-dehydro-beta-L-rhamnose</text>
        <dbReference type="Rhea" id="RHEA:16969"/>
        <dbReference type="ChEBI" id="CHEBI:57649"/>
        <dbReference type="ChEBI" id="CHEBI:62830"/>
        <dbReference type="EC" id="5.1.3.13"/>
    </reaction>
</comment>
<dbReference type="InterPro" id="IPR000888">
    <property type="entry name" value="RmlC-like"/>
</dbReference>
<comment type="subunit">
    <text evidence="5">Homodimer.</text>
</comment>
<dbReference type="GO" id="GO:0008830">
    <property type="term" value="F:dTDP-4-dehydrorhamnose 3,5-epimerase activity"/>
    <property type="evidence" value="ECO:0007669"/>
    <property type="project" value="UniProtKB-UniRule"/>
</dbReference>
<evidence type="ECO:0000256" key="5">
    <source>
        <dbReference type="RuleBase" id="RU364069"/>
    </source>
</evidence>
<comment type="similarity">
    <text evidence="5">Belongs to the dTDP-4-dehydrorhamnose 3,5-epimerase family.</text>
</comment>
<dbReference type="NCBIfam" id="TIGR01221">
    <property type="entry name" value="rmlC"/>
    <property type="match status" value="1"/>
</dbReference>